<evidence type="ECO:0000256" key="7">
    <source>
        <dbReference type="ARBA" id="ARBA00022984"/>
    </source>
</evidence>
<feature type="transmembrane region" description="Helical" evidence="12">
    <location>
        <begin position="134"/>
        <end position="154"/>
    </location>
</feature>
<evidence type="ECO:0000256" key="12">
    <source>
        <dbReference type="HAMAP-Rule" id="MF_00038"/>
    </source>
</evidence>
<feature type="transmembrane region" description="Helical" evidence="12">
    <location>
        <begin position="97"/>
        <end position="114"/>
    </location>
</feature>
<dbReference type="GO" id="GO:0008963">
    <property type="term" value="F:phospho-N-acetylmuramoyl-pentapeptide-transferase activity"/>
    <property type="evidence" value="ECO:0007669"/>
    <property type="project" value="UniProtKB-UniRule"/>
</dbReference>
<feature type="binding site" evidence="14">
    <location>
        <position position="290"/>
    </location>
    <ligand>
        <name>Mg(2+)</name>
        <dbReference type="ChEBI" id="CHEBI:18420"/>
    </ligand>
</feature>
<feature type="transmembrane region" description="Helical" evidence="12">
    <location>
        <begin position="190"/>
        <end position="210"/>
    </location>
</feature>
<keyword evidence="4 12" id="KW-0808">Transferase</keyword>
<feature type="transmembrane region" description="Helical" evidence="12">
    <location>
        <begin position="362"/>
        <end position="381"/>
    </location>
</feature>
<reference evidence="15" key="1">
    <citation type="submission" date="2020-10" db="EMBL/GenBank/DDBJ databases">
        <authorList>
            <person name="Gilroy R."/>
        </authorList>
    </citation>
    <scope>NUCLEOTIDE SEQUENCE</scope>
    <source>
        <strain evidence="15">7463</strain>
    </source>
</reference>
<evidence type="ECO:0000256" key="8">
    <source>
        <dbReference type="ARBA" id="ARBA00022989"/>
    </source>
</evidence>
<feature type="transmembrane region" description="Helical" evidence="12">
    <location>
        <begin position="222"/>
        <end position="241"/>
    </location>
</feature>
<evidence type="ECO:0000256" key="9">
    <source>
        <dbReference type="ARBA" id="ARBA00023136"/>
    </source>
</evidence>
<evidence type="ECO:0000256" key="4">
    <source>
        <dbReference type="ARBA" id="ARBA00022679"/>
    </source>
</evidence>
<dbReference type="GO" id="GO:0005886">
    <property type="term" value="C:plasma membrane"/>
    <property type="evidence" value="ECO:0007669"/>
    <property type="project" value="UniProtKB-SubCell"/>
</dbReference>
<dbReference type="GO" id="GO:0009252">
    <property type="term" value="P:peptidoglycan biosynthetic process"/>
    <property type="evidence" value="ECO:0007669"/>
    <property type="project" value="UniProtKB-UniRule"/>
</dbReference>
<evidence type="ECO:0000256" key="5">
    <source>
        <dbReference type="ARBA" id="ARBA00022692"/>
    </source>
</evidence>
<comment type="caution">
    <text evidence="15">The sequence shown here is derived from an EMBL/GenBank/DDBJ whole genome shotgun (WGS) entry which is preliminary data.</text>
</comment>
<dbReference type="InterPro" id="IPR000715">
    <property type="entry name" value="Glycosyl_transferase_4"/>
</dbReference>
<dbReference type="GO" id="GO:0046872">
    <property type="term" value="F:metal ion binding"/>
    <property type="evidence" value="ECO:0007669"/>
    <property type="project" value="UniProtKB-KW"/>
</dbReference>
<organism evidence="15 16">
    <name type="scientific">Candidatus Aphodousia faecigallinarum</name>
    <dbReference type="NCBI Taxonomy" id="2840677"/>
    <lineage>
        <taxon>Bacteria</taxon>
        <taxon>Pseudomonadati</taxon>
        <taxon>Pseudomonadota</taxon>
        <taxon>Betaproteobacteria</taxon>
        <taxon>Burkholderiales</taxon>
        <taxon>Sutterellaceae</taxon>
        <taxon>Sutterellaceae incertae sedis</taxon>
        <taxon>Candidatus Aphodousia</taxon>
    </lineage>
</organism>
<feature type="transmembrane region" description="Helical" evidence="12">
    <location>
        <begin position="26"/>
        <end position="48"/>
    </location>
</feature>
<dbReference type="EMBL" id="DVMY01000076">
    <property type="protein sequence ID" value="HIU37541.1"/>
    <property type="molecule type" value="Genomic_DNA"/>
</dbReference>
<dbReference type="Pfam" id="PF00953">
    <property type="entry name" value="Glycos_transf_4"/>
    <property type="match status" value="1"/>
</dbReference>
<feature type="transmembrane region" description="Helical" evidence="12">
    <location>
        <begin position="313"/>
        <end position="334"/>
    </location>
</feature>
<keyword evidence="7 12" id="KW-0573">Peptidoglycan synthesis</keyword>
<evidence type="ECO:0000256" key="10">
    <source>
        <dbReference type="ARBA" id="ARBA00023306"/>
    </source>
</evidence>
<comment type="cofactor">
    <cofactor evidence="12 14">
        <name>Mg(2+)</name>
        <dbReference type="ChEBI" id="CHEBI:18420"/>
    </cofactor>
</comment>
<dbReference type="PANTHER" id="PTHR22926:SF5">
    <property type="entry name" value="PHOSPHO-N-ACETYLMURAMOYL-PENTAPEPTIDE-TRANSFERASE HOMOLOG"/>
    <property type="match status" value="1"/>
</dbReference>
<dbReference type="PROSITE" id="PS01348">
    <property type="entry name" value="MRAY_2"/>
    <property type="match status" value="1"/>
</dbReference>
<feature type="transmembrane region" description="Helical" evidence="12">
    <location>
        <begin position="262"/>
        <end position="281"/>
    </location>
</feature>
<dbReference type="HAMAP" id="MF_00038">
    <property type="entry name" value="MraY"/>
    <property type="match status" value="1"/>
</dbReference>
<dbReference type="PROSITE" id="PS01347">
    <property type="entry name" value="MRAY_1"/>
    <property type="match status" value="1"/>
</dbReference>
<evidence type="ECO:0000256" key="2">
    <source>
        <dbReference type="ARBA" id="ARBA00005583"/>
    </source>
</evidence>
<dbReference type="Pfam" id="PF10555">
    <property type="entry name" value="MraY_sig1"/>
    <property type="match status" value="1"/>
</dbReference>
<feature type="transmembrane region" description="Helical" evidence="12">
    <location>
        <begin position="287"/>
        <end position="306"/>
    </location>
</feature>
<sequence>MLLELFRWLGEDIRAFQVFNYLSLRAVMAALTALVIGFMAGPATIRYLRAMKMGQAVRTNGPKTHIVKDGTPTMGGVLILIAIGLSTLLWMDLSNRFVWVVLFVTLGFGWIGWVDDYRKVVHHDPKGMSAKEKFGWQSLIGLIASVYLAFAISAPNDIHVVHMVLGWIESGFPMQMPSHADLIIPFFKHFAYPLGIFGFIVLTFIVIVGTSNAVNLTDGLDGLAILPAAMVGSALGIFAYVEGRVDFAHYLLFPYIPGAGELVVVCAALAGAGLAFLWFNAHPAQVFMGDVGALALGGTLGTVAVITRQELVLAIMGGIFVVETLSVMIQTTYFRLSGGKRVFLMAPIHHHFELKGWKETQVVTRFWIITFILVLIGLSTLKIR</sequence>
<gene>
    <name evidence="12" type="primary">mraY</name>
    <name evidence="15" type="ORF">IAC56_04645</name>
</gene>
<accession>A0A9D1LG57</accession>
<evidence type="ECO:0000256" key="3">
    <source>
        <dbReference type="ARBA" id="ARBA00022618"/>
    </source>
</evidence>
<keyword evidence="12 14" id="KW-0479">Metal-binding</keyword>
<dbReference type="CDD" id="cd06852">
    <property type="entry name" value="GT_MraY"/>
    <property type="match status" value="1"/>
</dbReference>
<evidence type="ECO:0000256" key="1">
    <source>
        <dbReference type="ARBA" id="ARBA00004141"/>
    </source>
</evidence>
<reference evidence="15" key="2">
    <citation type="journal article" date="2021" name="PeerJ">
        <title>Extensive microbial diversity within the chicken gut microbiome revealed by metagenomics and culture.</title>
        <authorList>
            <person name="Gilroy R."/>
            <person name="Ravi A."/>
            <person name="Getino M."/>
            <person name="Pursley I."/>
            <person name="Horton D.L."/>
            <person name="Alikhan N.F."/>
            <person name="Baker D."/>
            <person name="Gharbi K."/>
            <person name="Hall N."/>
            <person name="Watson M."/>
            <person name="Adriaenssens E.M."/>
            <person name="Foster-Nyarko E."/>
            <person name="Jarju S."/>
            <person name="Secka A."/>
            <person name="Antonio M."/>
            <person name="Oren A."/>
            <person name="Chaudhuri R.R."/>
            <person name="La Ragione R."/>
            <person name="Hildebrand F."/>
            <person name="Pallen M.J."/>
        </authorList>
    </citation>
    <scope>NUCLEOTIDE SEQUENCE</scope>
    <source>
        <strain evidence="15">7463</strain>
    </source>
</reference>
<dbReference type="EC" id="2.7.8.13" evidence="12 13"/>
<keyword evidence="8 12" id="KW-1133">Transmembrane helix</keyword>
<proteinExistence type="inferred from homology"/>
<dbReference type="AlphaFoldDB" id="A0A9D1LG57"/>
<keyword evidence="9 12" id="KW-0472">Membrane</keyword>
<comment type="pathway">
    <text evidence="12">Cell wall biogenesis; peptidoglycan biosynthesis.</text>
</comment>
<dbReference type="GO" id="GO:0051301">
    <property type="term" value="P:cell division"/>
    <property type="evidence" value="ECO:0007669"/>
    <property type="project" value="UniProtKB-KW"/>
</dbReference>
<feature type="transmembrane region" description="Helical" evidence="12">
    <location>
        <begin position="69"/>
        <end position="91"/>
    </location>
</feature>
<dbReference type="PANTHER" id="PTHR22926">
    <property type="entry name" value="PHOSPHO-N-ACETYLMURAMOYL-PENTAPEPTIDE-TRANSFERASE"/>
    <property type="match status" value="1"/>
</dbReference>
<evidence type="ECO:0000313" key="15">
    <source>
        <dbReference type="EMBL" id="HIU37541.1"/>
    </source>
</evidence>
<dbReference type="InterPro" id="IPR018480">
    <property type="entry name" value="PNAcMuramoyl-5peptid_Trfase_CS"/>
</dbReference>
<comment type="catalytic activity">
    <reaction evidence="12">
        <text>UDP-N-acetyl-alpha-D-muramoyl-L-alanyl-gamma-D-glutamyl-meso-2,6-diaminopimeloyl-D-alanyl-D-alanine + di-trans,octa-cis-undecaprenyl phosphate = di-trans,octa-cis-undecaprenyl diphospho-N-acetyl-alpha-D-muramoyl-L-alanyl-D-glutamyl-meso-2,6-diaminopimeloyl-D-alanyl-D-alanine + UMP</text>
        <dbReference type="Rhea" id="RHEA:28386"/>
        <dbReference type="ChEBI" id="CHEBI:57865"/>
        <dbReference type="ChEBI" id="CHEBI:60392"/>
        <dbReference type="ChEBI" id="CHEBI:61386"/>
        <dbReference type="ChEBI" id="CHEBI:61387"/>
        <dbReference type="EC" id="2.7.8.13"/>
    </reaction>
</comment>
<dbReference type="NCBIfam" id="TIGR00445">
    <property type="entry name" value="mraY"/>
    <property type="match status" value="1"/>
</dbReference>
<keyword evidence="12 14" id="KW-0460">Magnesium</keyword>
<dbReference type="InterPro" id="IPR003524">
    <property type="entry name" value="PNAcMuramoyl-5peptid_Trfase"/>
</dbReference>
<evidence type="ECO:0000256" key="6">
    <source>
        <dbReference type="ARBA" id="ARBA00022960"/>
    </source>
</evidence>
<keyword evidence="5 12" id="KW-0812">Transmembrane</keyword>
<comment type="similarity">
    <text evidence="2 12">Belongs to the glycosyltransferase 4 family. MraY subfamily.</text>
</comment>
<feature type="binding site" evidence="14">
    <location>
        <position position="215"/>
    </location>
    <ligand>
        <name>Mg(2+)</name>
        <dbReference type="ChEBI" id="CHEBI:18420"/>
    </ligand>
</feature>
<keyword evidence="11 12" id="KW-0961">Cell wall biogenesis/degradation</keyword>
<comment type="subcellular location">
    <subcellularLocation>
        <location evidence="12">Cell membrane</location>
        <topology evidence="12">Multi-pass membrane protein</topology>
    </subcellularLocation>
    <subcellularLocation>
        <location evidence="1">Membrane</location>
        <topology evidence="1">Multi-pass membrane protein</topology>
    </subcellularLocation>
</comment>
<keyword evidence="3 12" id="KW-0132">Cell division</keyword>
<comment type="function">
    <text evidence="12">Catalyzes the initial step of the lipid cycle reactions in the biosynthesis of the cell wall peptidoglycan: transfers peptidoglycan precursor phospho-MurNAc-pentapeptide from UDP-MurNAc-pentapeptide onto the lipid carrier undecaprenyl phosphate, yielding undecaprenyl-pyrophosphoryl-MurNAc-pentapeptide, known as lipid I.</text>
</comment>
<keyword evidence="12" id="KW-1003">Cell membrane</keyword>
<evidence type="ECO:0000256" key="13">
    <source>
        <dbReference type="NCBIfam" id="TIGR00445"/>
    </source>
</evidence>
<protein>
    <recommendedName>
        <fullName evidence="12 13">Phospho-N-acetylmuramoyl-pentapeptide-transferase</fullName>
        <ecNumber evidence="12 13">2.7.8.13</ecNumber>
    </recommendedName>
    <alternativeName>
        <fullName evidence="12">UDP-MurNAc-pentapeptide phosphotransferase</fullName>
    </alternativeName>
</protein>
<dbReference type="GO" id="GO:0008360">
    <property type="term" value="P:regulation of cell shape"/>
    <property type="evidence" value="ECO:0007669"/>
    <property type="project" value="UniProtKB-KW"/>
</dbReference>
<name>A0A9D1LG57_9BURK</name>
<evidence type="ECO:0000313" key="16">
    <source>
        <dbReference type="Proteomes" id="UP000824083"/>
    </source>
</evidence>
<evidence type="ECO:0000256" key="11">
    <source>
        <dbReference type="ARBA" id="ARBA00023316"/>
    </source>
</evidence>
<evidence type="ECO:0000256" key="14">
    <source>
        <dbReference type="PIRSR" id="PIRSR600715-1"/>
    </source>
</evidence>
<keyword evidence="6 12" id="KW-0133">Cell shape</keyword>
<dbReference type="GO" id="GO:0071555">
    <property type="term" value="P:cell wall organization"/>
    <property type="evidence" value="ECO:0007669"/>
    <property type="project" value="UniProtKB-KW"/>
</dbReference>
<keyword evidence="10 12" id="KW-0131">Cell cycle</keyword>
<dbReference type="Proteomes" id="UP000824083">
    <property type="component" value="Unassembled WGS sequence"/>
</dbReference>